<feature type="domain" description="AIG1-type G" evidence="5">
    <location>
        <begin position="248"/>
        <end position="451"/>
    </location>
</feature>
<feature type="domain" description="AIG1-type G" evidence="5">
    <location>
        <begin position="16"/>
        <end position="215"/>
    </location>
</feature>
<dbReference type="GO" id="GO:0005525">
    <property type="term" value="F:GTP binding"/>
    <property type="evidence" value="ECO:0007669"/>
    <property type="project" value="UniProtKB-KW"/>
</dbReference>
<dbReference type="InterPro" id="IPR027417">
    <property type="entry name" value="P-loop_NTPase"/>
</dbReference>
<dbReference type="Proteomes" id="UP001479290">
    <property type="component" value="Unassembled WGS sequence"/>
</dbReference>
<evidence type="ECO:0000313" key="6">
    <source>
        <dbReference type="EMBL" id="KAK9975629.1"/>
    </source>
</evidence>
<keyword evidence="2" id="KW-0547">Nucleotide-binding</keyword>
<dbReference type="InterPro" id="IPR045058">
    <property type="entry name" value="GIMA/IAN/Toc"/>
</dbReference>
<reference evidence="6 7" key="1">
    <citation type="submission" date="2024-05" db="EMBL/GenBank/DDBJ databases">
        <title>A high-quality chromosomal-level genome assembly of Topmouth culter (Culter alburnus).</title>
        <authorList>
            <person name="Zhao H."/>
        </authorList>
    </citation>
    <scope>NUCLEOTIDE SEQUENCE [LARGE SCALE GENOMIC DNA]</scope>
    <source>
        <strain evidence="6">CATC2023</strain>
        <tissue evidence="6">Muscle</tissue>
    </source>
</reference>
<protein>
    <recommendedName>
        <fullName evidence="5">AIG1-type G domain-containing protein</fullName>
    </recommendedName>
</protein>
<proteinExistence type="inferred from homology"/>
<dbReference type="PANTHER" id="PTHR10903:SF179">
    <property type="entry name" value="GTPASE IMAP FAMILY MEMBER 8"/>
    <property type="match status" value="1"/>
</dbReference>
<dbReference type="PANTHER" id="PTHR10903">
    <property type="entry name" value="GTPASE, IMAP FAMILY MEMBER-RELATED"/>
    <property type="match status" value="1"/>
</dbReference>
<sequence length="999" mass="113574">MALKGTSQDQRNVQHLFDLRIILLGGRNSGKSLVGNAILNQEEFVLHERTTCLKRKAEVQGRSVTVVDTPGWYCDFSAQDTPELVRREIRHSVFLSLPGPHVFLLVVKTDSVFIEKRRRSVEKHLELLGEKVWGHVLVLFTKSKNLGNKSFEDHVQASGKPLQWLLEKCSGRFHVFDTQKTCNASQVMELMGKIDKMVAENERQHFEMDVKALKEIEDMKREVELKAHQRLMKIRKQRSTLKVHSSQHQNIRLILLGAKGSGKSSTGNSILAAGSDLSFTAKKRTTQCMKKTLTVLGREVTVVDTPGWWMNYFTQDSSAFDKQEIVNSVYLCPPGPHAFLLVVRLDRSFTEIYRRAIEEHIELVSKDVWNHSLVLFTFGDWLGDTTIEQYIESEGKTLQWLVERCGDRYHVLNNKSVGNKFQTAELLEKIEEMTAGNSMRHFQTDESLFKEIEKKRQVQEDRAKLQRENVLRRRESLRAFKNQVQLPSAIRVFLLGGKHSGKTSSACCILGNDGQEPDSQKPIRGTVMVSEAKVEIIDSPGWASEYPDIAEFSRKLLDDWVTGSASGICIFLLVVNASSSFTLKNLKAAQDHLRVLGGKAWNSTIVLFTNGDWLGDVSVERYIESEGDALQALVEKCGNRYQVFNNKIKDNGTQVTELMQKIEEMLLEKMLNSAENRGNIQRPLVHDGLRFRGRMQIGEAQMTLLRSFTNINYGNHPENGFKVFVTLFVSGDTDIPGEHQMCGISEHLLPSTASDPRITITDSSLLQNENEALACRSVRLARTSLPRNFHRRLVVVLNRSEWFHPNESWIGVNRINGPETGSLAVLHVSPTEQPMNAQRLFRNESQEERFCGPGLPYYQSNTPYTAQTAKERAFMDFVQSESLQNLIDQWGDSNIQELEAFIDSYFEMVWQETQKEPKCSSESSGITESDHNQRLLASIDRKLSKLDILEGVQRDLRELKQSIRHCSGIFQEVKDRSKETHDPSRPSEATASAVSEERD</sequence>
<gene>
    <name evidence="6" type="ORF">ABG768_020870</name>
</gene>
<evidence type="ECO:0000259" key="5">
    <source>
        <dbReference type="PROSITE" id="PS51720"/>
    </source>
</evidence>
<dbReference type="EMBL" id="JAWDJR010000004">
    <property type="protein sequence ID" value="KAK9975629.1"/>
    <property type="molecule type" value="Genomic_DNA"/>
</dbReference>
<comment type="similarity">
    <text evidence="1">Belongs to the TRAFAC class TrmE-Era-EngA-EngB-Septin-like GTPase superfamily. AIG1/Toc34/Toc159-like paraseptin GTPase family. IAN subfamily.</text>
</comment>
<evidence type="ECO:0000313" key="7">
    <source>
        <dbReference type="Proteomes" id="UP001479290"/>
    </source>
</evidence>
<dbReference type="Gene3D" id="3.40.50.300">
    <property type="entry name" value="P-loop containing nucleotide triphosphate hydrolases"/>
    <property type="match status" value="3"/>
</dbReference>
<dbReference type="AlphaFoldDB" id="A0AAW2ASD3"/>
<feature type="domain" description="AIG1-type G" evidence="5">
    <location>
        <begin position="487"/>
        <end position="683"/>
    </location>
</feature>
<evidence type="ECO:0000256" key="1">
    <source>
        <dbReference type="ARBA" id="ARBA00008535"/>
    </source>
</evidence>
<comment type="caution">
    <text evidence="6">The sequence shown here is derived from an EMBL/GenBank/DDBJ whole genome shotgun (WGS) entry which is preliminary data.</text>
</comment>
<feature type="compositionally biased region" description="Basic and acidic residues" evidence="4">
    <location>
        <begin position="972"/>
        <end position="985"/>
    </location>
</feature>
<keyword evidence="7" id="KW-1185">Reference proteome</keyword>
<dbReference type="CDD" id="cd01852">
    <property type="entry name" value="AIG1"/>
    <property type="match status" value="1"/>
</dbReference>
<feature type="region of interest" description="Disordered" evidence="4">
    <location>
        <begin position="971"/>
        <end position="999"/>
    </location>
</feature>
<dbReference type="FunFam" id="3.40.50.300:FF:001809">
    <property type="entry name" value="Si:ch1073-365p7.2"/>
    <property type="match status" value="3"/>
</dbReference>
<organism evidence="6 7">
    <name type="scientific">Culter alburnus</name>
    <name type="common">Topmouth culter</name>
    <dbReference type="NCBI Taxonomy" id="194366"/>
    <lineage>
        <taxon>Eukaryota</taxon>
        <taxon>Metazoa</taxon>
        <taxon>Chordata</taxon>
        <taxon>Craniata</taxon>
        <taxon>Vertebrata</taxon>
        <taxon>Euteleostomi</taxon>
        <taxon>Actinopterygii</taxon>
        <taxon>Neopterygii</taxon>
        <taxon>Teleostei</taxon>
        <taxon>Ostariophysi</taxon>
        <taxon>Cypriniformes</taxon>
        <taxon>Xenocyprididae</taxon>
        <taxon>Xenocypridinae</taxon>
        <taxon>Culter</taxon>
    </lineage>
</organism>
<dbReference type="InterPro" id="IPR006703">
    <property type="entry name" value="G_AIG1"/>
</dbReference>
<evidence type="ECO:0000256" key="2">
    <source>
        <dbReference type="ARBA" id="ARBA00022741"/>
    </source>
</evidence>
<evidence type="ECO:0000256" key="3">
    <source>
        <dbReference type="ARBA" id="ARBA00023134"/>
    </source>
</evidence>
<accession>A0AAW2ASD3</accession>
<dbReference type="Pfam" id="PF04548">
    <property type="entry name" value="AIG1"/>
    <property type="match status" value="3"/>
</dbReference>
<evidence type="ECO:0000256" key="4">
    <source>
        <dbReference type="SAM" id="MobiDB-lite"/>
    </source>
</evidence>
<dbReference type="PROSITE" id="PS51720">
    <property type="entry name" value="G_AIG1"/>
    <property type="match status" value="3"/>
</dbReference>
<dbReference type="SUPFAM" id="SSF52540">
    <property type="entry name" value="P-loop containing nucleoside triphosphate hydrolases"/>
    <property type="match status" value="3"/>
</dbReference>
<keyword evidence="3" id="KW-0342">GTP-binding</keyword>
<name>A0AAW2ASD3_CULAL</name>